<dbReference type="EMBL" id="LCHU01000002">
    <property type="protein sequence ID" value="KKT42091.1"/>
    <property type="molecule type" value="Genomic_DNA"/>
</dbReference>
<dbReference type="SUPFAM" id="SSF53383">
    <property type="entry name" value="PLP-dependent transferases"/>
    <property type="match status" value="1"/>
</dbReference>
<sequence>MHKSDLLPPFPPWRTKVASRIIEVPLSKRKNAIRRAGFNTFLLKSKDVIIDLLTDSGTNAMYDTQRSAMELGDEAYAGSASADHLRKVIRELYGAKHIVPTHQGRAAEHLVSKILIKKPGQLVLSNMYFTTSRAHVEALGGKWIDVSIKEALDPDSLDPFKGNIDITKLESAVIKLKDKIAFIRIEACLNMAGGQPFSLKNITEVKRISKHHNIPLVIDATRAIENSYFIKTREREKYGSIKQILYKICHGADWIVVSAKKDAIVNIGGFLCTNDSENFEHVKNLLVLYEGFVDYGGLAGRDMEAIATGLLMAVDEHYIEHRVGQAAYFGKLLLDAGIPIVQPIGGHGVYLNAKKFLPHVPQSQYNAQALAASIYEETGIRGMERGLASAGRDAKTGKEHTGGLELVRLTIPRMVYSESHFAHAAEGIKRVFNNRDKIKGLKLVYEPQFLRFFQARFARKF</sequence>
<dbReference type="Proteomes" id="UP000034736">
    <property type="component" value="Unassembled WGS sequence"/>
</dbReference>
<proteinExistence type="inferred from homology"/>
<keyword evidence="4 7" id="KW-0456">Lyase</keyword>
<dbReference type="Pfam" id="PF01212">
    <property type="entry name" value="Beta_elim_lyase"/>
    <property type="match status" value="1"/>
</dbReference>
<evidence type="ECO:0000256" key="1">
    <source>
        <dbReference type="ARBA" id="ARBA00001933"/>
    </source>
</evidence>
<dbReference type="AlphaFoldDB" id="A0A0G1H3Y2"/>
<reference evidence="7 8" key="1">
    <citation type="journal article" date="2015" name="Nature">
        <title>rRNA introns, odd ribosomes, and small enigmatic genomes across a large radiation of phyla.</title>
        <authorList>
            <person name="Brown C.T."/>
            <person name="Hug L.A."/>
            <person name="Thomas B.C."/>
            <person name="Sharon I."/>
            <person name="Castelle C.J."/>
            <person name="Singh A."/>
            <person name="Wilkins M.J."/>
            <person name="Williams K.H."/>
            <person name="Banfield J.F."/>
        </authorList>
    </citation>
    <scope>NUCLEOTIDE SEQUENCE [LARGE SCALE GENOMIC DNA]</scope>
</reference>
<protein>
    <submittedName>
        <fullName evidence="7">Tyrosine phenol-lyase</fullName>
    </submittedName>
</protein>
<dbReference type="NCBIfam" id="NF009709">
    <property type="entry name" value="PRK13238.1"/>
    <property type="match status" value="1"/>
</dbReference>
<dbReference type="Gene3D" id="3.40.640.10">
    <property type="entry name" value="Type I PLP-dependent aspartate aminotransferase-like (Major domain)"/>
    <property type="match status" value="1"/>
</dbReference>
<comment type="caution">
    <text evidence="7">The sequence shown here is derived from an EMBL/GenBank/DDBJ whole genome shotgun (WGS) entry which is preliminary data.</text>
</comment>
<dbReference type="InterPro" id="IPR015424">
    <property type="entry name" value="PyrdxlP-dep_Trfase"/>
</dbReference>
<evidence type="ECO:0000256" key="3">
    <source>
        <dbReference type="ARBA" id="ARBA00022898"/>
    </source>
</evidence>
<feature type="modified residue" description="N6-(pyridoxal phosphate)lysine" evidence="5">
    <location>
        <position position="261"/>
    </location>
</feature>
<evidence type="ECO:0000256" key="4">
    <source>
        <dbReference type="ARBA" id="ARBA00023239"/>
    </source>
</evidence>
<evidence type="ECO:0000313" key="7">
    <source>
        <dbReference type="EMBL" id="KKT42091.1"/>
    </source>
</evidence>
<dbReference type="InterPro" id="IPR015422">
    <property type="entry name" value="PyrdxlP-dep_Trfase_small"/>
</dbReference>
<dbReference type="PIRSF" id="PIRSF001386">
    <property type="entry name" value="Trpase"/>
    <property type="match status" value="1"/>
</dbReference>
<name>A0A0G1H3Y2_9BACT</name>
<evidence type="ECO:0000256" key="2">
    <source>
        <dbReference type="ARBA" id="ARBA00009721"/>
    </source>
</evidence>
<comment type="similarity">
    <text evidence="2">Belongs to the beta-eliminating lyase family.</text>
</comment>
<feature type="domain" description="Aromatic amino acid beta-eliminating lyase/threonine aldolase" evidence="6">
    <location>
        <begin position="51"/>
        <end position="425"/>
    </location>
</feature>
<comment type="cofactor">
    <cofactor evidence="1 5">
        <name>pyridoxal 5'-phosphate</name>
        <dbReference type="ChEBI" id="CHEBI:597326"/>
    </cofactor>
</comment>
<keyword evidence="3 5" id="KW-0663">Pyridoxal phosphate</keyword>
<accession>A0A0G1H3Y2</accession>
<organism evidence="7 8">
    <name type="scientific">Candidatus Giovannonibacteria bacterium GW2011_GWA2_44_13b</name>
    <dbReference type="NCBI Taxonomy" id="1618647"/>
    <lineage>
        <taxon>Bacteria</taxon>
        <taxon>Candidatus Giovannoniibacteriota</taxon>
    </lineage>
</organism>
<evidence type="ECO:0000313" key="8">
    <source>
        <dbReference type="Proteomes" id="UP000034736"/>
    </source>
</evidence>
<gene>
    <name evidence="7" type="ORF">UW30_C0002G0002</name>
</gene>
<evidence type="ECO:0000259" key="6">
    <source>
        <dbReference type="Pfam" id="PF01212"/>
    </source>
</evidence>
<dbReference type="STRING" id="1618647.UW30_C0002G0002"/>
<dbReference type="InterPro" id="IPR011166">
    <property type="entry name" value="Beta-eliminating_lyase"/>
</dbReference>
<dbReference type="PANTHER" id="PTHR32325">
    <property type="entry name" value="BETA-ELIMINATING LYASE-LIKE PROTEIN-RELATED"/>
    <property type="match status" value="1"/>
</dbReference>
<dbReference type="Gene3D" id="3.90.1150.10">
    <property type="entry name" value="Aspartate Aminotransferase, domain 1"/>
    <property type="match status" value="1"/>
</dbReference>
<dbReference type="PATRIC" id="fig|1618647.3.peg.105"/>
<dbReference type="InterPro" id="IPR001597">
    <property type="entry name" value="ArAA_b-elim_lyase/Thr_aldolase"/>
</dbReference>
<dbReference type="GO" id="GO:0009072">
    <property type="term" value="P:aromatic amino acid metabolic process"/>
    <property type="evidence" value="ECO:0007669"/>
    <property type="project" value="InterPro"/>
</dbReference>
<dbReference type="InterPro" id="IPR015421">
    <property type="entry name" value="PyrdxlP-dep_Trfase_major"/>
</dbReference>
<dbReference type="GO" id="GO:0016830">
    <property type="term" value="F:carbon-carbon lyase activity"/>
    <property type="evidence" value="ECO:0007669"/>
    <property type="project" value="InterPro"/>
</dbReference>
<evidence type="ECO:0000256" key="5">
    <source>
        <dbReference type="PIRSR" id="PIRSR611166-50"/>
    </source>
</evidence>
<dbReference type="PANTHER" id="PTHR32325:SF4">
    <property type="entry name" value="TRYPTOPHANASE"/>
    <property type="match status" value="1"/>
</dbReference>